<dbReference type="Proteomes" id="UP000309215">
    <property type="component" value="Unassembled WGS sequence"/>
</dbReference>
<dbReference type="OrthoDB" id="5514797at2"/>
<reference evidence="3 4" key="1">
    <citation type="submission" date="2019-04" db="EMBL/GenBank/DDBJ databases">
        <authorList>
            <person name="Li Y."/>
            <person name="Wang J."/>
        </authorList>
    </citation>
    <scope>NUCLEOTIDE SEQUENCE [LARGE SCALE GENOMIC DNA]</scope>
    <source>
        <strain evidence="3 4">DSM 14668</strain>
    </source>
</reference>
<evidence type="ECO:0000313" key="3">
    <source>
        <dbReference type="EMBL" id="TKD09943.1"/>
    </source>
</evidence>
<dbReference type="EMBL" id="SSMQ01000008">
    <property type="protein sequence ID" value="TKD09943.1"/>
    <property type="molecule type" value="Genomic_DNA"/>
</dbReference>
<feature type="chain" id="PRO_5020589720" description="Lipoprotein" evidence="2">
    <location>
        <begin position="19"/>
        <end position="238"/>
    </location>
</feature>
<evidence type="ECO:0000256" key="2">
    <source>
        <dbReference type="SAM" id="SignalP"/>
    </source>
</evidence>
<name>A0A4V5PN73_9BACT</name>
<dbReference type="RefSeq" id="WP_136928742.1">
    <property type="nucleotide sequence ID" value="NZ_SSMQ01000008.1"/>
</dbReference>
<evidence type="ECO:0000256" key="1">
    <source>
        <dbReference type="SAM" id="MobiDB-lite"/>
    </source>
</evidence>
<protein>
    <recommendedName>
        <fullName evidence="5">Lipoprotein</fullName>
    </recommendedName>
</protein>
<keyword evidence="2" id="KW-0732">Signal</keyword>
<feature type="signal peptide" evidence="2">
    <location>
        <begin position="1"/>
        <end position="18"/>
    </location>
</feature>
<evidence type="ECO:0000313" key="4">
    <source>
        <dbReference type="Proteomes" id="UP000309215"/>
    </source>
</evidence>
<accession>A0A4V5PN73</accession>
<keyword evidence="4" id="KW-1185">Reference proteome</keyword>
<gene>
    <name evidence="3" type="ORF">E8A74_10050</name>
</gene>
<proteinExistence type="predicted"/>
<sequence length="238" mass="25723">MRSSLVRTVALACALALGAGCSREVAELDASFLLPPLSTAEPRAALALDCDDLPNLSPEEAARPPLSPPRLEKSTPRGKPPAWNAVADVTLPDPVADKVDAIDEAYFRRTGKHVTVTSGTRDAARQAKAMYKMLRVGGDPLRLYRNKEAAREITQAYEKARAARKEPDDVVAAMYEVLKSQIARGVYISAHLRAGAVDVRSRDMSSSDKKAFVAAVNDAKGVTLLEESAPPHWHLQVD</sequence>
<feature type="region of interest" description="Disordered" evidence="1">
    <location>
        <begin position="56"/>
        <end position="82"/>
    </location>
</feature>
<evidence type="ECO:0008006" key="5">
    <source>
        <dbReference type="Google" id="ProtNLM"/>
    </source>
</evidence>
<comment type="caution">
    <text evidence="3">The sequence shown here is derived from an EMBL/GenBank/DDBJ whole genome shotgun (WGS) entry which is preliminary data.</text>
</comment>
<dbReference type="PROSITE" id="PS51257">
    <property type="entry name" value="PROKAR_LIPOPROTEIN"/>
    <property type="match status" value="1"/>
</dbReference>
<organism evidence="3 4">
    <name type="scientific">Polyangium fumosum</name>
    <dbReference type="NCBI Taxonomy" id="889272"/>
    <lineage>
        <taxon>Bacteria</taxon>
        <taxon>Pseudomonadati</taxon>
        <taxon>Myxococcota</taxon>
        <taxon>Polyangia</taxon>
        <taxon>Polyangiales</taxon>
        <taxon>Polyangiaceae</taxon>
        <taxon>Polyangium</taxon>
    </lineage>
</organism>
<dbReference type="AlphaFoldDB" id="A0A4V5PN73"/>